<evidence type="ECO:0000256" key="15">
    <source>
        <dbReference type="ARBA" id="ARBA00023242"/>
    </source>
</evidence>
<dbReference type="GO" id="GO:0141124">
    <property type="term" value="P:intracellular signaling cassette"/>
    <property type="evidence" value="ECO:0007669"/>
    <property type="project" value="UniProtKB-ARBA"/>
</dbReference>
<evidence type="ECO:0000256" key="16">
    <source>
        <dbReference type="ARBA" id="ARBA00030810"/>
    </source>
</evidence>
<feature type="domain" description="MATH" evidence="20">
    <location>
        <begin position="350"/>
        <end position="480"/>
    </location>
</feature>
<keyword evidence="9" id="KW-0808">Transferase</keyword>
<evidence type="ECO:0000256" key="8">
    <source>
        <dbReference type="ARBA" id="ARBA00022677"/>
    </source>
</evidence>
<comment type="similarity">
    <text evidence="5">Belongs to the TNF receptor-associated factor family. A subfamily.</text>
</comment>
<feature type="coiled-coil region" evidence="18">
    <location>
        <begin position="686"/>
        <end position="713"/>
    </location>
</feature>
<dbReference type="GO" id="GO:0045087">
    <property type="term" value="P:innate immune response"/>
    <property type="evidence" value="ECO:0007669"/>
    <property type="project" value="TreeGrafter"/>
</dbReference>
<dbReference type="AlphaFoldDB" id="A0AAD9VCH9"/>
<dbReference type="GO" id="GO:0043122">
    <property type="term" value="P:regulation of canonical NF-kappaB signal transduction"/>
    <property type="evidence" value="ECO:0007669"/>
    <property type="project" value="TreeGrafter"/>
</dbReference>
<gene>
    <name evidence="22" type="ORF">P5673_006195</name>
</gene>
<evidence type="ECO:0000259" key="20">
    <source>
        <dbReference type="PROSITE" id="PS50144"/>
    </source>
</evidence>
<evidence type="ECO:0000256" key="3">
    <source>
        <dbReference type="ARBA" id="ARBA00004502"/>
    </source>
</evidence>
<dbReference type="GO" id="GO:0031663">
    <property type="term" value="P:lipopolysaccharide-mediated signaling pathway"/>
    <property type="evidence" value="ECO:0007669"/>
    <property type="project" value="TreeGrafter"/>
</dbReference>
<comment type="catalytic activity">
    <reaction evidence="1">
        <text>S-ubiquitinyl-[E2 ubiquitin-conjugating enzyme]-L-cysteine + [acceptor protein]-L-lysine = [E2 ubiquitin-conjugating enzyme]-L-cysteine + N(6)-ubiquitinyl-[acceptor protein]-L-lysine.</text>
        <dbReference type="EC" id="2.3.2.27"/>
    </reaction>
</comment>
<dbReference type="EMBL" id="JARQWQ010000010">
    <property type="protein sequence ID" value="KAK2569284.1"/>
    <property type="molecule type" value="Genomic_DNA"/>
</dbReference>
<evidence type="ECO:0000256" key="11">
    <source>
        <dbReference type="ARBA" id="ARBA00022737"/>
    </source>
</evidence>
<dbReference type="Pfam" id="PF02176">
    <property type="entry name" value="zf-TRAF"/>
    <property type="match status" value="4"/>
</dbReference>
<evidence type="ECO:0000256" key="13">
    <source>
        <dbReference type="ARBA" id="ARBA00022786"/>
    </source>
</evidence>
<comment type="subcellular location">
    <subcellularLocation>
        <location evidence="4">Cytoplasm</location>
        <location evidence="4">Cell cortex</location>
    </subcellularLocation>
    <subcellularLocation>
        <location evidence="3">Lipid droplet</location>
    </subcellularLocation>
    <subcellularLocation>
        <location evidence="2">Nucleus</location>
    </subcellularLocation>
</comment>
<keyword evidence="14 17" id="KW-0862">Zinc</keyword>
<dbReference type="InterPro" id="IPR001293">
    <property type="entry name" value="Znf_TRAF"/>
</dbReference>
<dbReference type="SMART" id="SM00184">
    <property type="entry name" value="RING"/>
    <property type="match status" value="1"/>
</dbReference>
<dbReference type="PANTHER" id="PTHR10131">
    <property type="entry name" value="TNF RECEPTOR ASSOCIATED FACTOR"/>
    <property type="match status" value="1"/>
</dbReference>
<evidence type="ECO:0000256" key="10">
    <source>
        <dbReference type="ARBA" id="ARBA00022723"/>
    </source>
</evidence>
<dbReference type="PANTHER" id="PTHR10131:SF152">
    <property type="entry name" value="TNF RECEPTOR-ASSOCIATED FACTOR 6"/>
    <property type="match status" value="1"/>
</dbReference>
<dbReference type="Pfam" id="PF13923">
    <property type="entry name" value="zf-C3HC4_2"/>
    <property type="match status" value="1"/>
</dbReference>
<dbReference type="InterPro" id="IPR027139">
    <property type="entry name" value="TRAF6_RING-HC"/>
</dbReference>
<keyword evidence="7" id="KW-0963">Cytoplasm</keyword>
<dbReference type="GO" id="GO:0005164">
    <property type="term" value="F:tumor necrosis factor receptor binding"/>
    <property type="evidence" value="ECO:0007669"/>
    <property type="project" value="InterPro"/>
</dbReference>
<organism evidence="22 23">
    <name type="scientific">Acropora cervicornis</name>
    <name type="common">Staghorn coral</name>
    <dbReference type="NCBI Taxonomy" id="6130"/>
    <lineage>
        <taxon>Eukaryota</taxon>
        <taxon>Metazoa</taxon>
        <taxon>Cnidaria</taxon>
        <taxon>Anthozoa</taxon>
        <taxon>Hexacorallia</taxon>
        <taxon>Scleractinia</taxon>
        <taxon>Astrocoeniina</taxon>
        <taxon>Acroporidae</taxon>
        <taxon>Acropora</taxon>
    </lineage>
</organism>
<dbReference type="PROSITE" id="PS50144">
    <property type="entry name" value="MATH"/>
    <property type="match status" value="2"/>
</dbReference>
<dbReference type="InterPro" id="IPR008974">
    <property type="entry name" value="TRAF-like"/>
</dbReference>
<evidence type="ECO:0000256" key="7">
    <source>
        <dbReference type="ARBA" id="ARBA00022490"/>
    </source>
</evidence>
<evidence type="ECO:0000256" key="9">
    <source>
        <dbReference type="ARBA" id="ARBA00022679"/>
    </source>
</evidence>
<accession>A0AAD9VCH9</accession>
<keyword evidence="22" id="KW-0675">Receptor</keyword>
<dbReference type="SMART" id="SM00061">
    <property type="entry name" value="MATH"/>
    <property type="match status" value="2"/>
</dbReference>
<dbReference type="InterPro" id="IPR002083">
    <property type="entry name" value="MATH/TRAF_dom"/>
</dbReference>
<keyword evidence="11" id="KW-0677">Repeat</keyword>
<feature type="zinc finger region" description="TRAF-type" evidence="17">
    <location>
        <begin position="533"/>
        <end position="585"/>
    </location>
</feature>
<dbReference type="InterPro" id="IPR017907">
    <property type="entry name" value="Znf_RING_CS"/>
</dbReference>
<feature type="coiled-coil region" evidence="18">
    <location>
        <begin position="295"/>
        <end position="347"/>
    </location>
</feature>
<dbReference type="GO" id="GO:0005634">
    <property type="term" value="C:nucleus"/>
    <property type="evidence" value="ECO:0007669"/>
    <property type="project" value="UniProtKB-SubCell"/>
</dbReference>
<dbReference type="GO" id="GO:0061630">
    <property type="term" value="F:ubiquitin protein ligase activity"/>
    <property type="evidence" value="ECO:0007669"/>
    <property type="project" value="UniProtKB-EC"/>
</dbReference>
<feature type="domain" description="RING-type" evidence="19">
    <location>
        <begin position="59"/>
        <end position="98"/>
    </location>
</feature>
<dbReference type="PROSITE" id="PS50089">
    <property type="entry name" value="ZF_RING_2"/>
    <property type="match status" value="1"/>
</dbReference>
<feature type="domain" description="TRAF-type" evidence="21">
    <location>
        <begin position="533"/>
        <end position="585"/>
    </location>
</feature>
<evidence type="ECO:0000256" key="6">
    <source>
        <dbReference type="ARBA" id="ARBA00012483"/>
    </source>
</evidence>
<dbReference type="PROSITE" id="PS00518">
    <property type="entry name" value="ZF_RING_1"/>
    <property type="match status" value="1"/>
</dbReference>
<evidence type="ECO:0000259" key="19">
    <source>
        <dbReference type="PROSITE" id="PS50089"/>
    </source>
</evidence>
<evidence type="ECO:0000256" key="4">
    <source>
        <dbReference type="ARBA" id="ARBA00004544"/>
    </source>
</evidence>
<evidence type="ECO:0000313" key="22">
    <source>
        <dbReference type="EMBL" id="KAK2569284.1"/>
    </source>
</evidence>
<feature type="domain" description="TRAF-type" evidence="21">
    <location>
        <begin position="143"/>
        <end position="189"/>
    </location>
</feature>
<reference evidence="22" key="1">
    <citation type="journal article" date="2023" name="G3 (Bethesda)">
        <title>Whole genome assembly and annotation of the endangered Caribbean coral Acropora cervicornis.</title>
        <authorList>
            <person name="Selwyn J.D."/>
            <person name="Vollmer S.V."/>
        </authorList>
    </citation>
    <scope>NUCLEOTIDE SEQUENCE</scope>
    <source>
        <strain evidence="22">K2</strain>
    </source>
</reference>
<evidence type="ECO:0000256" key="5">
    <source>
        <dbReference type="ARBA" id="ARBA00006608"/>
    </source>
</evidence>
<dbReference type="InterPro" id="IPR049342">
    <property type="entry name" value="TRAF1-6_MATH_dom"/>
</dbReference>
<keyword evidence="8" id="KW-0551">Lipid droplet</keyword>
<keyword evidence="10 17" id="KW-0479">Metal-binding</keyword>
<keyword evidence="13" id="KW-0833">Ubl conjugation pathway</keyword>
<evidence type="ECO:0000256" key="2">
    <source>
        <dbReference type="ARBA" id="ARBA00004123"/>
    </source>
</evidence>
<dbReference type="GO" id="GO:0005938">
    <property type="term" value="C:cell cortex"/>
    <property type="evidence" value="ECO:0007669"/>
    <property type="project" value="UniProtKB-SubCell"/>
</dbReference>
<keyword evidence="12 17" id="KW-0863">Zinc-finger</keyword>
<dbReference type="EC" id="2.3.2.27" evidence="6"/>
<keyword evidence="23" id="KW-1185">Reference proteome</keyword>
<dbReference type="SUPFAM" id="SSF49599">
    <property type="entry name" value="TRAF domain-like"/>
    <property type="match status" value="4"/>
</dbReference>
<sequence>MPSDSRDISSGYDIWALDTLLENLFGRNEPQSRFHEIESRRSEGYDEYFDPPLENKYVCPICFSVFREPVQTPCGHIFCRGCILRSIRDAGPKCPVDNEHLDEGQLFPDNFIKREILNHLVFCRLKTVHECPWKGPLANLEDHLNECDFVDVSCPNNCGKEFQRRDLKNHLEDDCPIRKIPCTICTEEVLWNRMEMQGHNETECPRAELKCPFSVVGCQFEGPRPAVNEHVKEKMVSHLMDLTKEFGALKIEQPGYQAPKSRSRRTRGGVDAQEQASQDVFTNLATLCQDQQTQIDLLRGQVNELTSAVERLERHLNESRMRMETPLQELTIRVNRQETRADEIEGRVCNGSYIWRIENYRQHRQDAISGIATAAHSPAIYTSLYGYKLCLRINLNGVASGVGRYIALFVHMMKGDYDGILEWPFTGRITLTILDQSEGTEFRQHISDTLIATPNLLAFQRPTAPRNYKGYGYVILGFNTPGYEVSNPQNNEDDKLNPDNFARREMLNHTVFCRFKKLHECPWKGPLSKLEDHLKECDFVAVLCPKNCGKEFQRKDLKEHLEDDCPNRTIPCTFCAEEVLWNSMEMQEHNEKECPRAELKCPFHVVGCPFEGTRPAVTEHVKEKTLSHLMDLTKEFGQWKFEQPGLQATKSRSRRTRGGVEAQEQASEGVLFNNLEALCHQQRTEIDGLRRLVNEMTGTVERLERRLNESRMRVETPLQELSIRFNRQETRAVEFEGRVCNGCFIWRIENYRQRRQDAINGIATALHSPAFYTSLYGYKLCLRINLNGVDSGVGRYIALFVHMMQGDYDSILEWPFTGRITLTILDQSEGTEFRQHISETLIAKPNLLAFQRPTAPRNYKGYGYVEFAPIEHIRDPQYIKNNTMLVRVQIDH</sequence>
<evidence type="ECO:0000256" key="18">
    <source>
        <dbReference type="SAM" id="Coils"/>
    </source>
</evidence>
<dbReference type="Proteomes" id="UP001249851">
    <property type="component" value="Unassembled WGS sequence"/>
</dbReference>
<proteinExistence type="inferred from homology"/>
<dbReference type="CDD" id="cd00270">
    <property type="entry name" value="MATH_TRAF_C"/>
    <property type="match status" value="2"/>
</dbReference>
<dbReference type="SUPFAM" id="SSF57850">
    <property type="entry name" value="RING/U-box"/>
    <property type="match status" value="1"/>
</dbReference>
<dbReference type="SMART" id="SM00504">
    <property type="entry name" value="Ubox"/>
    <property type="match status" value="1"/>
</dbReference>
<dbReference type="FunFam" id="3.30.40.10:FF:000179">
    <property type="entry name" value="TNF receptor-associated factor"/>
    <property type="match status" value="1"/>
</dbReference>
<dbReference type="GO" id="GO:0005811">
    <property type="term" value="C:lipid droplet"/>
    <property type="evidence" value="ECO:0007669"/>
    <property type="project" value="UniProtKB-SubCell"/>
</dbReference>
<feature type="domain" description="MATH" evidence="20">
    <location>
        <begin position="741"/>
        <end position="890"/>
    </location>
</feature>
<dbReference type="Gene3D" id="3.30.40.10">
    <property type="entry name" value="Zinc/RING finger domain, C3HC4 (zinc finger)"/>
    <property type="match status" value="5"/>
</dbReference>
<evidence type="ECO:0000256" key="17">
    <source>
        <dbReference type="PROSITE-ProRule" id="PRU00207"/>
    </source>
</evidence>
<dbReference type="Pfam" id="PF21355">
    <property type="entry name" value="TRAF-mep_MATH"/>
    <property type="match status" value="2"/>
</dbReference>
<keyword evidence="15" id="KW-0539">Nucleus</keyword>
<keyword evidence="18" id="KW-0175">Coiled coil</keyword>
<dbReference type="InterPro" id="IPR013083">
    <property type="entry name" value="Znf_RING/FYVE/PHD"/>
</dbReference>
<evidence type="ECO:0000256" key="14">
    <source>
        <dbReference type="ARBA" id="ARBA00022833"/>
    </source>
</evidence>
<dbReference type="GO" id="GO:0008270">
    <property type="term" value="F:zinc ion binding"/>
    <property type="evidence" value="ECO:0007669"/>
    <property type="project" value="UniProtKB-KW"/>
</dbReference>
<dbReference type="InterPro" id="IPR001841">
    <property type="entry name" value="Znf_RING"/>
</dbReference>
<protein>
    <recommendedName>
        <fullName evidence="6">RING-type E3 ubiquitin transferase</fullName>
        <ecNumber evidence="6">2.3.2.27</ecNumber>
    </recommendedName>
    <alternativeName>
        <fullName evidence="16">E3 ubiquitin-protein ligase TRAF6</fullName>
    </alternativeName>
</protein>
<feature type="zinc finger region" description="TRAF-type" evidence="17">
    <location>
        <begin position="143"/>
        <end position="189"/>
    </location>
</feature>
<dbReference type="PROSITE" id="PS50145">
    <property type="entry name" value="ZF_TRAF"/>
    <property type="match status" value="2"/>
</dbReference>
<dbReference type="InterPro" id="IPR003613">
    <property type="entry name" value="Ubox_domain"/>
</dbReference>
<dbReference type="GO" id="GO:0016567">
    <property type="term" value="P:protein ubiquitination"/>
    <property type="evidence" value="ECO:0007669"/>
    <property type="project" value="InterPro"/>
</dbReference>
<evidence type="ECO:0000256" key="1">
    <source>
        <dbReference type="ARBA" id="ARBA00000900"/>
    </source>
</evidence>
<dbReference type="CDD" id="cd16643">
    <property type="entry name" value="mRING-HC-C3HC3D_TRAF6"/>
    <property type="match status" value="1"/>
</dbReference>
<reference evidence="22" key="2">
    <citation type="journal article" date="2023" name="Science">
        <title>Genomic signatures of disease resistance in endangered staghorn corals.</title>
        <authorList>
            <person name="Vollmer S.V."/>
            <person name="Selwyn J.D."/>
            <person name="Despard B.A."/>
            <person name="Roesel C.L."/>
        </authorList>
    </citation>
    <scope>NUCLEOTIDE SEQUENCE</scope>
    <source>
        <strain evidence="22">K2</strain>
    </source>
</reference>
<name>A0AAD9VCH9_ACRCE</name>
<dbReference type="Gene3D" id="2.60.210.10">
    <property type="entry name" value="Apoptosis, Tumor Necrosis Factor Receptor Associated Protein 2, Chain A"/>
    <property type="match status" value="2"/>
</dbReference>
<evidence type="ECO:0000256" key="12">
    <source>
        <dbReference type="ARBA" id="ARBA00022771"/>
    </source>
</evidence>
<comment type="caution">
    <text evidence="22">The sequence shown here is derived from an EMBL/GenBank/DDBJ whole genome shotgun (WGS) entry which is preliminary data.</text>
</comment>
<evidence type="ECO:0000259" key="21">
    <source>
        <dbReference type="PROSITE" id="PS50145"/>
    </source>
</evidence>
<evidence type="ECO:0000313" key="23">
    <source>
        <dbReference type="Proteomes" id="UP001249851"/>
    </source>
</evidence>